<accession>A0A067MZI4</accession>
<sequence>MNDPDKIINGTNYFRNFFHSSIQQRKSLILQIFIPCGSSRRSHHTRLSITSICFHTQSLTFVRALAERIRYTCGLAIVFNTFAYLVSPRCPSHILFSIITKYLRDTGAPLAGGADDLP</sequence>
<dbReference type="HOGENOM" id="CLU_2072756_0_0_1"/>
<dbReference type="AlphaFoldDB" id="A0A067MZI4"/>
<proteinExistence type="predicted"/>
<evidence type="ECO:0000313" key="1">
    <source>
        <dbReference type="EMBL" id="KDQ21029.1"/>
    </source>
</evidence>
<evidence type="ECO:0000313" key="2">
    <source>
        <dbReference type="Proteomes" id="UP000027195"/>
    </source>
</evidence>
<dbReference type="EMBL" id="KL198017">
    <property type="protein sequence ID" value="KDQ21029.1"/>
    <property type="molecule type" value="Genomic_DNA"/>
</dbReference>
<dbReference type="InParanoid" id="A0A067MZI4"/>
<dbReference type="Proteomes" id="UP000027195">
    <property type="component" value="Unassembled WGS sequence"/>
</dbReference>
<organism evidence="1 2">
    <name type="scientific">Botryobasidium botryosum (strain FD-172 SS1)</name>
    <dbReference type="NCBI Taxonomy" id="930990"/>
    <lineage>
        <taxon>Eukaryota</taxon>
        <taxon>Fungi</taxon>
        <taxon>Dikarya</taxon>
        <taxon>Basidiomycota</taxon>
        <taxon>Agaricomycotina</taxon>
        <taxon>Agaricomycetes</taxon>
        <taxon>Cantharellales</taxon>
        <taxon>Botryobasidiaceae</taxon>
        <taxon>Botryobasidium</taxon>
    </lineage>
</organism>
<reference evidence="2" key="1">
    <citation type="journal article" date="2014" name="Proc. Natl. Acad. Sci. U.S.A.">
        <title>Extensive sampling of basidiomycete genomes demonstrates inadequacy of the white-rot/brown-rot paradigm for wood decay fungi.</title>
        <authorList>
            <person name="Riley R."/>
            <person name="Salamov A.A."/>
            <person name="Brown D.W."/>
            <person name="Nagy L.G."/>
            <person name="Floudas D."/>
            <person name="Held B.W."/>
            <person name="Levasseur A."/>
            <person name="Lombard V."/>
            <person name="Morin E."/>
            <person name="Otillar R."/>
            <person name="Lindquist E.A."/>
            <person name="Sun H."/>
            <person name="LaButti K.M."/>
            <person name="Schmutz J."/>
            <person name="Jabbour D."/>
            <person name="Luo H."/>
            <person name="Baker S.E."/>
            <person name="Pisabarro A.G."/>
            <person name="Walton J.D."/>
            <person name="Blanchette R.A."/>
            <person name="Henrissat B."/>
            <person name="Martin F."/>
            <person name="Cullen D."/>
            <person name="Hibbett D.S."/>
            <person name="Grigoriev I.V."/>
        </authorList>
    </citation>
    <scope>NUCLEOTIDE SEQUENCE [LARGE SCALE GENOMIC DNA]</scope>
    <source>
        <strain evidence="2">FD-172 SS1</strain>
    </source>
</reference>
<name>A0A067MZI4_BOTB1</name>
<protein>
    <submittedName>
        <fullName evidence="1">Uncharacterized protein</fullName>
    </submittedName>
</protein>
<keyword evidence="2" id="KW-1185">Reference proteome</keyword>
<gene>
    <name evidence="1" type="ORF">BOTBODRAFT_326217</name>
</gene>